<reference evidence="3 4" key="1">
    <citation type="submission" date="2024-02" db="EMBL/GenBank/DDBJ databases">
        <authorList>
            <person name="Chen Y."/>
            <person name="Shah S."/>
            <person name="Dougan E. K."/>
            <person name="Thang M."/>
            <person name="Chan C."/>
        </authorList>
    </citation>
    <scope>NUCLEOTIDE SEQUENCE [LARGE SCALE GENOMIC DNA]</scope>
</reference>
<feature type="transmembrane region" description="Helical" evidence="2">
    <location>
        <begin position="355"/>
        <end position="376"/>
    </location>
</feature>
<dbReference type="EMBL" id="CAXAMN010018602">
    <property type="protein sequence ID" value="CAK9052712.1"/>
    <property type="molecule type" value="Genomic_DNA"/>
</dbReference>
<evidence type="ECO:0000256" key="2">
    <source>
        <dbReference type="SAM" id="Phobius"/>
    </source>
</evidence>
<proteinExistence type="predicted"/>
<evidence type="ECO:0000313" key="4">
    <source>
        <dbReference type="Proteomes" id="UP001642484"/>
    </source>
</evidence>
<keyword evidence="2" id="KW-1133">Transmembrane helix</keyword>
<feature type="transmembrane region" description="Helical" evidence="2">
    <location>
        <begin position="249"/>
        <end position="268"/>
    </location>
</feature>
<accession>A0ABP0MPR8</accession>
<keyword evidence="2" id="KW-0812">Transmembrane</keyword>
<comment type="caution">
    <text evidence="3">The sequence shown here is derived from an EMBL/GenBank/DDBJ whole genome shotgun (WGS) entry which is preliminary data.</text>
</comment>
<evidence type="ECO:0000256" key="1">
    <source>
        <dbReference type="SAM" id="MobiDB-lite"/>
    </source>
</evidence>
<feature type="transmembrane region" description="Helical" evidence="2">
    <location>
        <begin position="396"/>
        <end position="413"/>
    </location>
</feature>
<sequence>MRAWLQVYYLSLFDGRTQWEWPQENAAAFERRLEEAPAPPRTLALPGSPARTLALPGSTQEFQQEEPDDASSQASDESSLGIALDEVDANDLLAIPPGTEIEMTPRDNQNQEELTKWGADQRDAEWISLKRQMASQKKAHDERWLTAKHFPGVREFVRKYELANQANNWDRAVDNVTLKVDNAERQKGQLGEVAELRKEELRQIFPIVQRLQWTKWSGFEIFMHCVIREYPLQNALRNTVRPTKFHRTLLHVFRVIASLVGACIAVTFEAPVDEEVEATSTATWDLFLQAVTMPITGNTILCAFLGILFSSTVKRLVLRLFYRHAIAYNQRPTTSVEARKYQLRYWHELAEMGKWTCIIGSFLGFGSSVAMCMLTPQPRAAVAFQAFWLSLLGTHWLLPLIRGGACAVVLITARSKATFDGWLTVWPGFMNFAYVGVKTTEFMVWRAQRIVAEEELLLQVYPDMPSIGRKLRDPDEEEEVDPPQDGGA</sequence>
<dbReference type="Proteomes" id="UP001642484">
    <property type="component" value="Unassembled WGS sequence"/>
</dbReference>
<evidence type="ECO:0000313" key="3">
    <source>
        <dbReference type="EMBL" id="CAK9052712.1"/>
    </source>
</evidence>
<feature type="region of interest" description="Disordered" evidence="1">
    <location>
        <begin position="37"/>
        <end position="78"/>
    </location>
</feature>
<organism evidence="3 4">
    <name type="scientific">Durusdinium trenchii</name>
    <dbReference type="NCBI Taxonomy" id="1381693"/>
    <lineage>
        <taxon>Eukaryota</taxon>
        <taxon>Sar</taxon>
        <taxon>Alveolata</taxon>
        <taxon>Dinophyceae</taxon>
        <taxon>Suessiales</taxon>
        <taxon>Symbiodiniaceae</taxon>
        <taxon>Durusdinium</taxon>
    </lineage>
</organism>
<feature type="region of interest" description="Disordered" evidence="1">
    <location>
        <begin position="467"/>
        <end position="488"/>
    </location>
</feature>
<name>A0ABP0MPR8_9DINO</name>
<keyword evidence="4" id="KW-1185">Reference proteome</keyword>
<protein>
    <submittedName>
        <fullName evidence="3">Uncharacterized protein</fullName>
    </submittedName>
</protein>
<keyword evidence="2" id="KW-0472">Membrane</keyword>
<feature type="transmembrane region" description="Helical" evidence="2">
    <location>
        <begin position="288"/>
        <end position="309"/>
    </location>
</feature>
<gene>
    <name evidence="3" type="ORF">CCMP2556_LOCUS26578</name>
</gene>